<comment type="caution">
    <text evidence="2">The sequence shown here is derived from an EMBL/GenBank/DDBJ whole genome shotgun (WGS) entry which is preliminary data.</text>
</comment>
<keyword evidence="3" id="KW-1185">Reference proteome</keyword>
<organism evidence="2 3">
    <name type="scientific">Neurospora intermedia</name>
    <dbReference type="NCBI Taxonomy" id="5142"/>
    <lineage>
        <taxon>Eukaryota</taxon>
        <taxon>Fungi</taxon>
        <taxon>Dikarya</taxon>
        <taxon>Ascomycota</taxon>
        <taxon>Pezizomycotina</taxon>
        <taxon>Sordariomycetes</taxon>
        <taxon>Sordariomycetidae</taxon>
        <taxon>Sordariales</taxon>
        <taxon>Sordariaceae</taxon>
        <taxon>Neurospora</taxon>
    </lineage>
</organism>
<gene>
    <name evidence="2" type="ORF">QR685DRAFT_573568</name>
</gene>
<evidence type="ECO:0000313" key="2">
    <source>
        <dbReference type="EMBL" id="KAL0468268.1"/>
    </source>
</evidence>
<proteinExistence type="predicted"/>
<feature type="compositionally biased region" description="Polar residues" evidence="1">
    <location>
        <begin position="331"/>
        <end position="340"/>
    </location>
</feature>
<evidence type="ECO:0000256" key="1">
    <source>
        <dbReference type="SAM" id="MobiDB-lite"/>
    </source>
</evidence>
<protein>
    <submittedName>
        <fullName evidence="2">Uncharacterized protein</fullName>
    </submittedName>
</protein>
<accession>A0ABR3D7M9</accession>
<dbReference type="EMBL" id="JAVLET010000007">
    <property type="protein sequence ID" value="KAL0468268.1"/>
    <property type="molecule type" value="Genomic_DNA"/>
</dbReference>
<reference evidence="2 3" key="1">
    <citation type="submission" date="2023-09" db="EMBL/GenBank/DDBJ databases">
        <title>Multi-omics analysis of a traditional fermented food reveals byproduct-associated fungal strains for waste-to-food upcycling.</title>
        <authorList>
            <consortium name="Lawrence Berkeley National Laboratory"/>
            <person name="Rekdal V.M."/>
            <person name="Villalobos-Escobedo J.M."/>
            <person name="Rodriguez-Valeron N."/>
            <person name="Garcia M.O."/>
            <person name="Vasquez D.P."/>
            <person name="Damayanti I."/>
            <person name="Sorensen P.M."/>
            <person name="Baidoo E.E."/>
            <person name="De Carvalho A.C."/>
            <person name="Riley R."/>
            <person name="Lipzen A."/>
            <person name="He G."/>
            <person name="Yan M."/>
            <person name="Haridas S."/>
            <person name="Daum C."/>
            <person name="Yoshinaga Y."/>
            <person name="Ng V."/>
            <person name="Grigoriev I.V."/>
            <person name="Munk R."/>
            <person name="Nuraida L."/>
            <person name="Wijaya C.H."/>
            <person name="Morales P.-C."/>
            <person name="Keasling J.D."/>
        </authorList>
    </citation>
    <scope>NUCLEOTIDE SEQUENCE [LARGE SCALE GENOMIC DNA]</scope>
    <source>
        <strain evidence="2 3">FGSC 2613</strain>
    </source>
</reference>
<feature type="region of interest" description="Disordered" evidence="1">
    <location>
        <begin position="331"/>
        <end position="350"/>
    </location>
</feature>
<name>A0ABR3D7M9_NEUIN</name>
<sequence>MEEKRCIVTPAALFDRWYKCRLQDHTLIRTKSECCVVLCYVFCVLPQSSTMFTHAGFTLELCEAAVCFLDDRATTCPSFRYNIFSLETVMYQSRQIAFSTNFDKREDRYYWNDPPPVSHRAGAIKVHSSHPQTRKIGRVQMVIEKEKRAGEIPFDRRIPLEETIRLRCGKWESDEKEWIPVRAKSDNHYLFGQDAVTPSGPASVATVLQGQEHTTSRRELTRFTSEQRLSRAPIYRLRRLFDVVVNRASNGDQHRNRRHHLETMKCECNACDGPLAAPSCFIDCNQPWTGINPLNPYGRSGHPPIFNRGRRHSPVVNDRAAPLRYLKTYSQTPCSDNPQYEQPPLLQQPL</sequence>
<evidence type="ECO:0000313" key="3">
    <source>
        <dbReference type="Proteomes" id="UP001451303"/>
    </source>
</evidence>
<dbReference type="Proteomes" id="UP001451303">
    <property type="component" value="Unassembled WGS sequence"/>
</dbReference>